<comment type="caution">
    <text evidence="1">The sequence shown here is derived from an EMBL/GenBank/DDBJ whole genome shotgun (WGS) entry which is preliminary data.</text>
</comment>
<dbReference type="RefSeq" id="XP_018642164.1">
    <property type="nucleotide sequence ID" value="XM_018785197.1"/>
</dbReference>
<proteinExistence type="predicted"/>
<sequence length="671" mass="80423">MVYNEERKEKGLQKKKKEINKRNTRILLRDKIKDIEIQCGKLNDYLKKKEEEKKIFQISTVILKQYHSYLYNKLYNNISVCLPVFHHIFLTTCGIIFTNNDCYINDERQKINKINKINNINKINKINKTNKINKINRINNHLLYCKNAEYSFSDHCIYDEDICKNISWIYYSMKEKNESKLIEQTNILYEEKENNLSTTLEDQSKKKRSCYVYNIQNNNINNNISIETMTSENNKKKLKEENIIYLSSLEGKKMYEKYKNDQDTNVLYTYNNNDKMKNIPLKKKKKKITTSYNENNKSISSTVLNTPLNITKKKKKMDYLNLKFIDKKYTTDENLIISSSHTVDTISELVNMNYLSSDNNISTYSDIYIQTVCKKSKKIKKYDHNNIIKNPIKNEMSSNSSILLSNKTTSHNYYNDIYDEEYIKKKKINMQYNEPYDMQYNEPYNIQYIKEKQKKKKKKKKKKNESYIDSYIDLIKNVKVFSFFENKEQIIQNNTFTNFFNNIKNFFFFSSNEKNEEKENNTSNYNNPYEQKKNINNKRQYNILKYQCVIKSKGIKIFLCVCPNCSKHFYLLIKKGSRKKMISKVFHPSHFATLVKNLKKQKINLLKDEKEQMNDDNPSIKNIPYLDITTVEFFNDSLYYDETVQDFCQCYLKINETPNNFYDNMDILLYI</sequence>
<dbReference type="GeneID" id="29775817"/>
<dbReference type="EMBL" id="LVLB01000009">
    <property type="protein sequence ID" value="KYO00663.1"/>
    <property type="molecule type" value="Genomic_DNA"/>
</dbReference>
<dbReference type="VEuPathDB" id="PlasmoDB:PGABG01_0806300"/>
<name>A0A151LN55_9APIC</name>
<dbReference type="VEuPathDB" id="PlasmoDB:PGSY75_0806100"/>
<dbReference type="KEGG" id="pgab:PGSY75_0806100"/>
<evidence type="ECO:0000313" key="1">
    <source>
        <dbReference type="EMBL" id="KYO00663.1"/>
    </source>
</evidence>
<dbReference type="Proteomes" id="UP000076004">
    <property type="component" value="Unassembled WGS sequence"/>
</dbReference>
<gene>
    <name evidence="1" type="ORF">PGSY75_0806100</name>
</gene>
<reference evidence="1 2" key="1">
    <citation type="journal article" date="2016" name="Nat. Commun.">
        <title>Genomes of cryptic chimpanzee Plasmodium species reveal key evolutionary events leading to human malaria.</title>
        <authorList>
            <person name="Sundararaman S.A."/>
            <person name="Plenderleith L.J."/>
            <person name="Liu W."/>
            <person name="Loy D.E."/>
            <person name="Learn G.H."/>
            <person name="Li Y."/>
            <person name="Shaw K.S."/>
            <person name="Ayouba A."/>
            <person name="Peeters M."/>
            <person name="Speede S."/>
            <person name="Shaw G.M."/>
            <person name="Bushman F.D."/>
            <person name="Brisson D."/>
            <person name="Rayner J.C."/>
            <person name="Sharp P.M."/>
            <person name="Hahn B.H."/>
        </authorList>
    </citation>
    <scope>NUCLEOTIDE SEQUENCE [LARGE SCALE GENOMIC DNA]</scope>
    <source>
        <strain evidence="1 2">SY75</strain>
    </source>
</reference>
<evidence type="ECO:0000313" key="2">
    <source>
        <dbReference type="Proteomes" id="UP000076004"/>
    </source>
</evidence>
<dbReference type="AlphaFoldDB" id="A0A151LN55"/>
<accession>A0A151LN55</accession>
<organism evidence="1 2">
    <name type="scientific">Plasmodium gaboni</name>
    <dbReference type="NCBI Taxonomy" id="647221"/>
    <lineage>
        <taxon>Eukaryota</taxon>
        <taxon>Sar</taxon>
        <taxon>Alveolata</taxon>
        <taxon>Apicomplexa</taxon>
        <taxon>Aconoidasida</taxon>
        <taxon>Haemosporida</taxon>
        <taxon>Plasmodiidae</taxon>
        <taxon>Plasmodium</taxon>
        <taxon>Plasmodium (Laverania)</taxon>
    </lineage>
</organism>
<protein>
    <submittedName>
        <fullName evidence="1">Uncharacterized protein</fullName>
    </submittedName>
</protein>